<dbReference type="Pfam" id="PF03004">
    <property type="entry name" value="Transposase_24"/>
    <property type="match status" value="1"/>
</dbReference>
<evidence type="ECO:0000313" key="2">
    <source>
        <dbReference type="EMBL" id="KAK1359643.1"/>
    </source>
</evidence>
<gene>
    <name evidence="2" type="ORF">POM88_044117</name>
</gene>
<feature type="transmembrane region" description="Helical" evidence="1">
    <location>
        <begin position="215"/>
        <end position="237"/>
    </location>
</feature>
<reference evidence="2" key="2">
    <citation type="submission" date="2023-05" db="EMBL/GenBank/DDBJ databases">
        <authorList>
            <person name="Schelkunov M.I."/>
        </authorList>
    </citation>
    <scope>NUCLEOTIDE SEQUENCE</scope>
    <source>
        <strain evidence="2">Hsosn_3</strain>
        <tissue evidence="2">Leaf</tissue>
    </source>
</reference>
<dbReference type="AlphaFoldDB" id="A0AAD8M539"/>
<dbReference type="InterPro" id="IPR004252">
    <property type="entry name" value="Probable_transposase_24"/>
</dbReference>
<evidence type="ECO:0000313" key="3">
    <source>
        <dbReference type="Proteomes" id="UP001237642"/>
    </source>
</evidence>
<sequence length="240" mass="27951">MLFGWKTDGHLACPHCAYDHYAYNLSHGGKTTWFDNHRKFLHANHPFRKNKNWFTKGKTMTESPPPVRTGEDVYQEIESLGLMKVTELGSDEHNARENLNRRDIRIALNVYLTWVEFWKTEDFQKKYLIQRSNRRIGVDGPSRHTSGSASHRLVTARLKLQYKRDPTAAEIFFVAHTRHLKRKKYSIGEAGEDGMDDEDDDRGEVVWIDKKSERIYFGGVFFVVVQCAQFSLSSFFLQVS</sequence>
<protein>
    <submittedName>
        <fullName evidence="2">Uncharacterized protein</fullName>
    </submittedName>
</protein>
<comment type="caution">
    <text evidence="2">The sequence shown here is derived from an EMBL/GenBank/DDBJ whole genome shotgun (WGS) entry which is preliminary data.</text>
</comment>
<evidence type="ECO:0000256" key="1">
    <source>
        <dbReference type="SAM" id="Phobius"/>
    </source>
</evidence>
<name>A0AAD8M539_9APIA</name>
<keyword evidence="1" id="KW-0812">Transmembrane</keyword>
<dbReference type="Pfam" id="PF02992">
    <property type="entry name" value="Transposase_21"/>
    <property type="match status" value="1"/>
</dbReference>
<dbReference type="PANTHER" id="PTHR10775">
    <property type="entry name" value="OS08G0208400 PROTEIN"/>
    <property type="match status" value="1"/>
</dbReference>
<dbReference type="PANTHER" id="PTHR10775:SF188">
    <property type="entry name" value="TRANSPOSASE-ASSOCIATED DOMAIN-CONTAINING PROTEIN"/>
    <property type="match status" value="1"/>
</dbReference>
<dbReference type="Proteomes" id="UP001237642">
    <property type="component" value="Unassembled WGS sequence"/>
</dbReference>
<reference evidence="2" key="1">
    <citation type="submission" date="2023-02" db="EMBL/GenBank/DDBJ databases">
        <title>Genome of toxic invasive species Heracleum sosnowskyi carries increased number of genes despite the absence of recent whole-genome duplications.</title>
        <authorList>
            <person name="Schelkunov M."/>
            <person name="Shtratnikova V."/>
            <person name="Makarenko M."/>
            <person name="Klepikova A."/>
            <person name="Omelchenko D."/>
            <person name="Novikova G."/>
            <person name="Obukhova E."/>
            <person name="Bogdanov V."/>
            <person name="Penin A."/>
            <person name="Logacheva M."/>
        </authorList>
    </citation>
    <scope>NUCLEOTIDE SEQUENCE</scope>
    <source>
        <strain evidence="2">Hsosn_3</strain>
        <tissue evidence="2">Leaf</tissue>
    </source>
</reference>
<dbReference type="EMBL" id="JAUIZM010000010">
    <property type="protein sequence ID" value="KAK1359643.1"/>
    <property type="molecule type" value="Genomic_DNA"/>
</dbReference>
<keyword evidence="1" id="KW-1133">Transmembrane helix</keyword>
<keyword evidence="1" id="KW-0472">Membrane</keyword>
<dbReference type="InterPro" id="IPR004242">
    <property type="entry name" value="Transposase_21"/>
</dbReference>
<keyword evidence="3" id="KW-1185">Reference proteome</keyword>
<accession>A0AAD8M539</accession>
<organism evidence="2 3">
    <name type="scientific">Heracleum sosnowskyi</name>
    <dbReference type="NCBI Taxonomy" id="360622"/>
    <lineage>
        <taxon>Eukaryota</taxon>
        <taxon>Viridiplantae</taxon>
        <taxon>Streptophyta</taxon>
        <taxon>Embryophyta</taxon>
        <taxon>Tracheophyta</taxon>
        <taxon>Spermatophyta</taxon>
        <taxon>Magnoliopsida</taxon>
        <taxon>eudicotyledons</taxon>
        <taxon>Gunneridae</taxon>
        <taxon>Pentapetalae</taxon>
        <taxon>asterids</taxon>
        <taxon>campanulids</taxon>
        <taxon>Apiales</taxon>
        <taxon>Apiaceae</taxon>
        <taxon>Apioideae</taxon>
        <taxon>apioid superclade</taxon>
        <taxon>Tordylieae</taxon>
        <taxon>Tordyliinae</taxon>
        <taxon>Heracleum</taxon>
    </lineage>
</organism>
<proteinExistence type="predicted"/>